<evidence type="ECO:0000256" key="2">
    <source>
        <dbReference type="SAM" id="Phobius"/>
    </source>
</evidence>
<reference evidence="3" key="1">
    <citation type="submission" date="2017-02" db="EMBL/GenBank/DDBJ databases">
        <title>Genome of Microbulbifer agarilyticus GP101.</title>
        <authorList>
            <person name="Jung J."/>
            <person name="Bae S.S."/>
            <person name="Baek K."/>
        </authorList>
    </citation>
    <scope>NUCLEOTIDE SEQUENCE [LARGE SCALE GENOMIC DNA]</scope>
    <source>
        <strain evidence="3">GP101</strain>
    </source>
</reference>
<dbReference type="EMBL" id="CP019650">
    <property type="protein sequence ID" value="AQQ66507.1"/>
    <property type="molecule type" value="Genomic_DNA"/>
</dbReference>
<keyword evidence="2" id="KW-0472">Membrane</keyword>
<keyword evidence="2" id="KW-0812">Transmembrane</keyword>
<proteinExistence type="predicted"/>
<evidence type="ECO:0000313" key="4">
    <source>
        <dbReference type="Proteomes" id="UP000188219"/>
    </source>
</evidence>
<evidence type="ECO:0008006" key="5">
    <source>
        <dbReference type="Google" id="ProtNLM"/>
    </source>
</evidence>
<dbReference type="OrthoDB" id="5741139at2"/>
<keyword evidence="4" id="KW-1185">Reference proteome</keyword>
<evidence type="ECO:0000256" key="1">
    <source>
        <dbReference type="SAM" id="MobiDB-lite"/>
    </source>
</evidence>
<evidence type="ECO:0000313" key="3">
    <source>
        <dbReference type="EMBL" id="AQQ66507.1"/>
    </source>
</evidence>
<dbReference type="KEGG" id="maga:Mag101_01730"/>
<dbReference type="AlphaFoldDB" id="A0A1Q2M2M6"/>
<gene>
    <name evidence="3" type="ORF">Mag101_01730</name>
</gene>
<dbReference type="eggNOG" id="ENOG5033FT9">
    <property type="taxonomic scope" value="Bacteria"/>
</dbReference>
<dbReference type="InterPro" id="IPR021444">
    <property type="entry name" value="DUF3094"/>
</dbReference>
<sequence>MSKFESNPEQDADLSVPPKKLSDEDQAKVDRYLARGYNRVERKPFRPLLLLGIILIVLTLLSLLSLFIAGTKGVV</sequence>
<dbReference type="STRING" id="260552.Mag101_01730"/>
<protein>
    <recommendedName>
        <fullName evidence="5">DUF3094 domain-containing protein</fullName>
    </recommendedName>
</protein>
<dbReference type="Pfam" id="PF11293">
    <property type="entry name" value="DUF3094"/>
    <property type="match status" value="1"/>
</dbReference>
<name>A0A1Q2M2M6_9GAMM</name>
<dbReference type="Proteomes" id="UP000188219">
    <property type="component" value="Chromosome"/>
</dbReference>
<organism evidence="3 4">
    <name type="scientific">Microbulbifer agarilyticus</name>
    <dbReference type="NCBI Taxonomy" id="260552"/>
    <lineage>
        <taxon>Bacteria</taxon>
        <taxon>Pseudomonadati</taxon>
        <taxon>Pseudomonadota</taxon>
        <taxon>Gammaproteobacteria</taxon>
        <taxon>Cellvibrionales</taxon>
        <taxon>Microbulbiferaceae</taxon>
        <taxon>Microbulbifer</taxon>
    </lineage>
</organism>
<dbReference type="RefSeq" id="WP_077399913.1">
    <property type="nucleotide sequence ID" value="NZ_CP019650.1"/>
</dbReference>
<feature type="region of interest" description="Disordered" evidence="1">
    <location>
        <begin position="1"/>
        <end position="23"/>
    </location>
</feature>
<accession>A0A1Q2M2M6</accession>
<feature type="transmembrane region" description="Helical" evidence="2">
    <location>
        <begin position="48"/>
        <end position="69"/>
    </location>
</feature>
<keyword evidence="2" id="KW-1133">Transmembrane helix</keyword>